<keyword evidence="3" id="KW-1185">Reference proteome</keyword>
<feature type="compositionally biased region" description="Polar residues" evidence="1">
    <location>
        <begin position="1"/>
        <end position="10"/>
    </location>
</feature>
<organism evidence="2 3">
    <name type="scientific">Caerostris darwini</name>
    <dbReference type="NCBI Taxonomy" id="1538125"/>
    <lineage>
        <taxon>Eukaryota</taxon>
        <taxon>Metazoa</taxon>
        <taxon>Ecdysozoa</taxon>
        <taxon>Arthropoda</taxon>
        <taxon>Chelicerata</taxon>
        <taxon>Arachnida</taxon>
        <taxon>Araneae</taxon>
        <taxon>Araneomorphae</taxon>
        <taxon>Entelegynae</taxon>
        <taxon>Araneoidea</taxon>
        <taxon>Araneidae</taxon>
        <taxon>Caerostris</taxon>
    </lineage>
</organism>
<comment type="caution">
    <text evidence="2">The sequence shown here is derived from an EMBL/GenBank/DDBJ whole genome shotgun (WGS) entry which is preliminary data.</text>
</comment>
<sequence>MISRQLSETTPDPFPSGSGHSEAPLPHVSAHERHDPTQRQLPRCAHAQVALLVLRFTNRGNDGMEKKMRCDWLKNRQIADYSKLPNEAKDCRTWGLFPHLHLTVKVNDDRQMCPLLFAPAEHLHVFGELSLISPALNGALSKKSLGF</sequence>
<dbReference type="Proteomes" id="UP001054837">
    <property type="component" value="Unassembled WGS sequence"/>
</dbReference>
<dbReference type="EMBL" id="BPLQ01003607">
    <property type="protein sequence ID" value="GIY01775.1"/>
    <property type="molecule type" value="Genomic_DNA"/>
</dbReference>
<evidence type="ECO:0000313" key="2">
    <source>
        <dbReference type="EMBL" id="GIY01775.1"/>
    </source>
</evidence>
<proteinExistence type="predicted"/>
<protein>
    <submittedName>
        <fullName evidence="2">Uncharacterized protein</fullName>
    </submittedName>
</protein>
<dbReference type="AlphaFoldDB" id="A0AAV4Q161"/>
<gene>
    <name evidence="2" type="ORF">CDAR_256891</name>
</gene>
<feature type="region of interest" description="Disordered" evidence="1">
    <location>
        <begin position="1"/>
        <end position="39"/>
    </location>
</feature>
<evidence type="ECO:0000256" key="1">
    <source>
        <dbReference type="SAM" id="MobiDB-lite"/>
    </source>
</evidence>
<name>A0AAV4Q161_9ARAC</name>
<accession>A0AAV4Q161</accession>
<evidence type="ECO:0000313" key="3">
    <source>
        <dbReference type="Proteomes" id="UP001054837"/>
    </source>
</evidence>
<reference evidence="2 3" key="1">
    <citation type="submission" date="2021-06" db="EMBL/GenBank/DDBJ databases">
        <title>Caerostris darwini draft genome.</title>
        <authorList>
            <person name="Kono N."/>
            <person name="Arakawa K."/>
        </authorList>
    </citation>
    <scope>NUCLEOTIDE SEQUENCE [LARGE SCALE GENOMIC DNA]</scope>
</reference>